<reference evidence="1" key="2">
    <citation type="submission" date="2017-07" db="EMBL/GenBank/DDBJ databases">
        <title>WGS assembly of Chlamydomonas reinhardtii.</title>
        <authorList>
            <consortium name="Chlamydomonas Annotation Team"/>
            <consortium name="JGI Annotation Team"/>
            <person name="Merchant S.S."/>
            <person name="Prochnik S.E."/>
            <person name="Vallon O."/>
            <person name="Harris E.H."/>
            <person name="Karpowicz S.J."/>
            <person name="Witman G.B."/>
            <person name="Terry A."/>
            <person name="Salamov A."/>
            <person name="Fritz-Laylin L.K."/>
            <person name="Marechal-Drouard L."/>
            <person name="Marshall W.F."/>
            <person name="Qu L.H."/>
            <person name="Nelson D.R."/>
            <person name="Sanderfoot A.A."/>
            <person name="Spalding M.H."/>
            <person name="Kapitonov V.V."/>
            <person name="Ren Q."/>
            <person name="Ferris P."/>
            <person name="Lindquist E."/>
            <person name="Shapiro H."/>
            <person name="Lucas S.M."/>
            <person name="Grimwood J."/>
            <person name="Schmutz J."/>
            <person name="Grigoriev I.V."/>
            <person name="Rokhsar D.S."/>
        </authorList>
    </citation>
    <scope>NUCLEOTIDE SEQUENCE</scope>
    <source>
        <strain evidence="1">CC-503 cw92 mt+</strain>
    </source>
</reference>
<organism evidence="1 2">
    <name type="scientific">Chlamydomonas reinhardtii</name>
    <name type="common">Chlamydomonas smithii</name>
    <dbReference type="NCBI Taxonomy" id="3055"/>
    <lineage>
        <taxon>Eukaryota</taxon>
        <taxon>Viridiplantae</taxon>
        <taxon>Chlorophyta</taxon>
        <taxon>core chlorophytes</taxon>
        <taxon>Chlorophyceae</taxon>
        <taxon>CS clade</taxon>
        <taxon>Chlamydomonadales</taxon>
        <taxon>Chlamydomonadaceae</taxon>
        <taxon>Chlamydomonas</taxon>
    </lineage>
</organism>
<dbReference type="EMBL" id="CM008975">
    <property type="protein sequence ID" value="PNW72923.1"/>
    <property type="molecule type" value="Genomic_DNA"/>
</dbReference>
<keyword evidence="2" id="KW-1185">Reference proteome</keyword>
<evidence type="ECO:0000313" key="1">
    <source>
        <dbReference type="EMBL" id="PNW72924.1"/>
    </source>
</evidence>
<dbReference type="GeneID" id="66056170"/>
<dbReference type="RefSeq" id="XP_042916675.1">
    <property type="nucleotide sequence ID" value="XM_043070002.1"/>
</dbReference>
<protein>
    <submittedName>
        <fullName evidence="1">Uncharacterized protein</fullName>
    </submittedName>
</protein>
<dbReference type="EMBL" id="CM008975">
    <property type="protein sequence ID" value="PNW72924.1"/>
    <property type="molecule type" value="Genomic_DNA"/>
</dbReference>
<name>A0A2K3CXA1_CHLRE</name>
<dbReference type="OrthoDB" id="535089at2759"/>
<sequence length="175" mass="19026">MEHASASTLTHSTWDSPNTVLGFQPLQSCPSPGAPTLRTQRSLLADLLAAANYSNDGLEEGEPEDDADSCVDARVLPSSSSVQRPWCSCGVGAGVAVEYHATECSARSCAEPAACCDSDTSLTAAITIPQKTYYKCQRQIEERARIQYHRQVYRAQMDAQQQANMQAQQAQQQKI</sequence>
<dbReference type="AlphaFoldDB" id="A0A2K3CXA1"/>
<proteinExistence type="predicted"/>
<dbReference type="Gramene" id="PNW72924">
    <property type="protein sequence ID" value="PNW72924"/>
    <property type="gene ID" value="CHLRE_14g611900v5"/>
</dbReference>
<reference evidence="1 2" key="1">
    <citation type="journal article" date="2007" name="Science">
        <title>The Chlamydomonas genome reveals the evolution of key animal and plant functions.</title>
        <authorList>
            <person name="Merchant S.S."/>
            <person name="Prochnik S.E."/>
            <person name="Vallon O."/>
            <person name="Harris E.H."/>
            <person name="Karpowicz S.J."/>
            <person name="Witman G.B."/>
            <person name="Terry A."/>
            <person name="Salamov A."/>
            <person name="Fritz-Laylin L.K."/>
            <person name="Marechal-Drouard L."/>
            <person name="Marshall W.F."/>
            <person name="Qu L.H."/>
            <person name="Nelson D.R."/>
            <person name="Sanderfoot A.A."/>
            <person name="Spalding M.H."/>
            <person name="Kapitonov V.V."/>
            <person name="Ren Q."/>
            <person name="Ferris P."/>
            <person name="Lindquist E."/>
            <person name="Shapiro H."/>
            <person name="Lucas S.M."/>
            <person name="Grimwood J."/>
            <person name="Schmutz J."/>
            <person name="Cardol P."/>
            <person name="Cerutti H."/>
            <person name="Chanfreau G."/>
            <person name="Chen C.L."/>
            <person name="Cognat V."/>
            <person name="Croft M.T."/>
            <person name="Dent R."/>
            <person name="Dutcher S."/>
            <person name="Fernandez E."/>
            <person name="Fukuzawa H."/>
            <person name="Gonzalez-Ballester D."/>
            <person name="Gonzalez-Halphen D."/>
            <person name="Hallmann A."/>
            <person name="Hanikenne M."/>
            <person name="Hippler M."/>
            <person name="Inwood W."/>
            <person name="Jabbari K."/>
            <person name="Kalanon M."/>
            <person name="Kuras R."/>
            <person name="Lefebvre P.A."/>
            <person name="Lemaire S.D."/>
            <person name="Lobanov A.V."/>
            <person name="Lohr M."/>
            <person name="Manuell A."/>
            <person name="Meier I."/>
            <person name="Mets L."/>
            <person name="Mittag M."/>
            <person name="Mittelmeier T."/>
            <person name="Moroney J.V."/>
            <person name="Moseley J."/>
            <person name="Napoli C."/>
            <person name="Nedelcu A.M."/>
            <person name="Niyogi K."/>
            <person name="Novoselov S.V."/>
            <person name="Paulsen I.T."/>
            <person name="Pazour G."/>
            <person name="Purton S."/>
            <person name="Ral J.P."/>
            <person name="Riano-Pachon D.M."/>
            <person name="Riekhof W."/>
            <person name="Rymarquis L."/>
            <person name="Schroda M."/>
            <person name="Stern D."/>
            <person name="Umen J."/>
            <person name="Willows R."/>
            <person name="Wilson N."/>
            <person name="Zimmer S.L."/>
            <person name="Allmer J."/>
            <person name="Balk J."/>
            <person name="Bisova K."/>
            <person name="Chen C.J."/>
            <person name="Elias M."/>
            <person name="Gendler K."/>
            <person name="Hauser C."/>
            <person name="Lamb M.R."/>
            <person name="Ledford H."/>
            <person name="Long J.C."/>
            <person name="Minagawa J."/>
            <person name="Page M.D."/>
            <person name="Pan J."/>
            <person name="Pootakham W."/>
            <person name="Roje S."/>
            <person name="Rose A."/>
            <person name="Stahlberg E."/>
            <person name="Terauchi A.M."/>
            <person name="Yang P."/>
            <person name="Ball S."/>
            <person name="Bowler C."/>
            <person name="Dieckmann C.L."/>
            <person name="Gladyshev V.N."/>
            <person name="Green P."/>
            <person name="Jorgensen R."/>
            <person name="Mayfield S."/>
            <person name="Mueller-Roeber B."/>
            <person name="Rajamani S."/>
            <person name="Sayre R.T."/>
            <person name="Brokstein P."/>
            <person name="Dubchak I."/>
            <person name="Goodstein D."/>
            <person name="Hornick L."/>
            <person name="Huang Y.W."/>
            <person name="Jhaveri J."/>
            <person name="Luo Y."/>
            <person name="Martinez D."/>
            <person name="Ngau W.C."/>
            <person name="Otillar B."/>
            <person name="Poliakov A."/>
            <person name="Porter A."/>
            <person name="Szajkowski L."/>
            <person name="Werner G."/>
            <person name="Zhou K."/>
            <person name="Grigoriev I.V."/>
            <person name="Rokhsar D.S."/>
            <person name="Grossman A.R."/>
        </authorList>
    </citation>
    <scope>NUCLEOTIDE SEQUENCE [LARGE SCALE GENOMIC DNA]</scope>
    <source>
        <strain evidence="2">CC-503</strain>
        <strain evidence="1">CC-503 cw92 mt+</strain>
    </source>
</reference>
<dbReference type="KEGG" id="cre:CHLRE_14g611900v5"/>
<gene>
    <name evidence="1" type="ORF">CHLRE_14g611900v5</name>
</gene>
<dbReference type="Proteomes" id="UP000006906">
    <property type="component" value="Chromosome 14"/>
</dbReference>
<dbReference type="RefSeq" id="XP_042916676.1">
    <property type="nucleotide sequence ID" value="XM_043070003.1"/>
</dbReference>
<evidence type="ECO:0000313" key="2">
    <source>
        <dbReference type="Proteomes" id="UP000006906"/>
    </source>
</evidence>
<dbReference type="Gramene" id="PNW72923">
    <property type="protein sequence ID" value="PNW72923"/>
    <property type="gene ID" value="CHLRE_14g611900v5"/>
</dbReference>
<accession>A0A2K3CXA1</accession>
<dbReference type="OMA" id="VAVEYHA"/>